<dbReference type="SUPFAM" id="SSF51569">
    <property type="entry name" value="Aldolase"/>
    <property type="match status" value="1"/>
</dbReference>
<reference evidence="3" key="1">
    <citation type="submission" date="2023-06" db="EMBL/GenBank/DDBJ databases">
        <title>Multi-omics analyses reveal the molecular pathogenesis toolkit of Lasiodiplodia hormozganensis, a cross-kingdom pathogen.</title>
        <authorList>
            <person name="Felix C."/>
            <person name="Meneses R."/>
            <person name="Goncalves M.F.M."/>
            <person name="Tilleman L."/>
            <person name="Duarte A.S."/>
            <person name="Jorrin-Novo J.V."/>
            <person name="Van De Peer Y."/>
            <person name="Deforce D."/>
            <person name="Van Nieuwerburgh F."/>
            <person name="Esteves A.C."/>
            <person name="Alves A."/>
        </authorList>
    </citation>
    <scope>NUCLEOTIDE SEQUENCE</scope>
    <source>
        <strain evidence="3">CBS 339.90</strain>
    </source>
</reference>
<protein>
    <submittedName>
        <fullName evidence="3">Quinate repressor protein</fullName>
    </submittedName>
</protein>
<dbReference type="InterPro" id="IPR013785">
    <property type="entry name" value="Aldolase_TIM"/>
</dbReference>
<keyword evidence="4" id="KW-1185">Reference proteome</keyword>
<dbReference type="AlphaFoldDB" id="A0AA39XUM1"/>
<accession>A0AA39XUM1</accession>
<dbReference type="InterPro" id="IPR046346">
    <property type="entry name" value="Aminoacid_DH-like_N_sf"/>
</dbReference>
<feature type="domain" description="Shikimate dehydrogenase substrate binding N-terminal" evidence="2">
    <location>
        <begin position="130"/>
        <end position="210"/>
    </location>
</feature>
<dbReference type="SUPFAM" id="SSF53223">
    <property type="entry name" value="Aminoacid dehydrogenase-like, N-terminal domain"/>
    <property type="match status" value="1"/>
</dbReference>
<dbReference type="EMBL" id="JAUJDW010000079">
    <property type="protein sequence ID" value="KAK0640548.1"/>
    <property type="molecule type" value="Genomic_DNA"/>
</dbReference>
<proteinExistence type="predicted"/>
<dbReference type="Pfam" id="PF01487">
    <property type="entry name" value="DHquinase_I"/>
    <property type="match status" value="1"/>
</dbReference>
<dbReference type="Gene3D" id="3.20.20.70">
    <property type="entry name" value="Aldolase class I"/>
    <property type="match status" value="1"/>
</dbReference>
<dbReference type="InterPro" id="IPR036291">
    <property type="entry name" value="NAD(P)-bd_dom_sf"/>
</dbReference>
<dbReference type="InterPro" id="IPR013708">
    <property type="entry name" value="Shikimate_DH-bd_N"/>
</dbReference>
<dbReference type="GO" id="GO:0003855">
    <property type="term" value="F:3-dehydroquinate dehydratase activity"/>
    <property type="evidence" value="ECO:0007669"/>
    <property type="project" value="InterPro"/>
</dbReference>
<feature type="domain" description="Quinate/shikimate 5-dehydrogenase/glutamyl-tRNA reductase" evidence="1">
    <location>
        <begin position="262"/>
        <end position="310"/>
    </location>
</feature>
<organism evidence="3 4">
    <name type="scientific">Lasiodiplodia hormozganensis</name>
    <dbReference type="NCBI Taxonomy" id="869390"/>
    <lineage>
        <taxon>Eukaryota</taxon>
        <taxon>Fungi</taxon>
        <taxon>Dikarya</taxon>
        <taxon>Ascomycota</taxon>
        <taxon>Pezizomycotina</taxon>
        <taxon>Dothideomycetes</taxon>
        <taxon>Dothideomycetes incertae sedis</taxon>
        <taxon>Botryosphaeriales</taxon>
        <taxon>Botryosphaeriaceae</taxon>
        <taxon>Lasiodiplodia</taxon>
    </lineage>
</organism>
<dbReference type="PANTHER" id="PTHR21089:SF1">
    <property type="entry name" value="BIFUNCTIONAL 3-DEHYDROQUINATE DEHYDRATASE_SHIKIMATE DEHYDROGENASE, CHLOROPLASTIC"/>
    <property type="match status" value="1"/>
</dbReference>
<evidence type="ECO:0000259" key="2">
    <source>
        <dbReference type="Pfam" id="PF08501"/>
    </source>
</evidence>
<dbReference type="PANTHER" id="PTHR21089">
    <property type="entry name" value="SHIKIMATE DEHYDROGENASE"/>
    <property type="match status" value="1"/>
</dbReference>
<evidence type="ECO:0000313" key="4">
    <source>
        <dbReference type="Proteomes" id="UP001175001"/>
    </source>
</evidence>
<dbReference type="GO" id="GO:0004764">
    <property type="term" value="F:shikimate 3-dehydrogenase (NADP+) activity"/>
    <property type="evidence" value="ECO:0007669"/>
    <property type="project" value="InterPro"/>
</dbReference>
<gene>
    <name evidence="3" type="primary">qutR_0</name>
    <name evidence="3" type="ORF">DIS24_g9258</name>
</gene>
<dbReference type="Gene3D" id="3.40.50.720">
    <property type="entry name" value="NAD(P)-binding Rossmann-like Domain"/>
    <property type="match status" value="1"/>
</dbReference>
<comment type="caution">
    <text evidence="3">The sequence shown here is derived from an EMBL/GenBank/DDBJ whole genome shotgun (WGS) entry which is preliminary data.</text>
</comment>
<name>A0AA39XUM1_9PEZI</name>
<dbReference type="InterPro" id="IPR001381">
    <property type="entry name" value="DHquinase_I"/>
</dbReference>
<sequence>MGHYYDADPGPNGWCGQSRQRILRRAEELGCDMVRLCQPAKSANDNVSVQQIRAARDERGGRSRVPLIAYNTGELGRMSCCFNPILTPVTHPVLRTYSSTASSDHHLLTVAEAQNALFSSFVLDRMHFGIIGADIAWSLSPTMHNAAFKLLGMPHEYTLIQRSSLDDLDALAHDPHFGGASITMPFKQDIIPFLDTLSPEAQAIGAVNTLVPVRLTASGAKLGRNRAGPVHALHGENTDWKGIVTCIRRSLSPINAVRPLTTTALVLGAGGMARAAVFALVRLGVRNVFVYSRTRENAEAMTRHFQRQTLATESGKQVHVQLGNGSGEAMAVDTETADSLCCSLHILPLLGTWPEAFQPPSIIVSCVPGVAENGAPTDLTLPPDWLGSHNGGVLVEVCIDI</sequence>
<dbReference type="Gene3D" id="3.40.50.10860">
    <property type="entry name" value="Leucine Dehydrogenase, chain A, domain 1"/>
    <property type="match status" value="1"/>
</dbReference>
<dbReference type="GO" id="GO:0009423">
    <property type="term" value="P:chorismate biosynthetic process"/>
    <property type="evidence" value="ECO:0007669"/>
    <property type="project" value="TreeGrafter"/>
</dbReference>
<evidence type="ECO:0000313" key="3">
    <source>
        <dbReference type="EMBL" id="KAK0640548.1"/>
    </source>
</evidence>
<dbReference type="GO" id="GO:0019632">
    <property type="term" value="P:shikimate metabolic process"/>
    <property type="evidence" value="ECO:0007669"/>
    <property type="project" value="TreeGrafter"/>
</dbReference>
<dbReference type="Pfam" id="PF08501">
    <property type="entry name" value="Shikimate_dh_N"/>
    <property type="match status" value="1"/>
</dbReference>
<dbReference type="Pfam" id="PF01488">
    <property type="entry name" value="Shikimate_DH"/>
    <property type="match status" value="1"/>
</dbReference>
<dbReference type="InterPro" id="IPR022893">
    <property type="entry name" value="Shikimate_DH_fam"/>
</dbReference>
<evidence type="ECO:0000259" key="1">
    <source>
        <dbReference type="Pfam" id="PF01488"/>
    </source>
</evidence>
<dbReference type="Proteomes" id="UP001175001">
    <property type="component" value="Unassembled WGS sequence"/>
</dbReference>
<dbReference type="InterPro" id="IPR006151">
    <property type="entry name" value="Shikm_DH/Glu-tRNA_Rdtase"/>
</dbReference>
<dbReference type="SUPFAM" id="SSF51735">
    <property type="entry name" value="NAD(P)-binding Rossmann-fold domains"/>
    <property type="match status" value="1"/>
</dbReference>